<evidence type="ECO:0000256" key="1">
    <source>
        <dbReference type="SAM" id="Phobius"/>
    </source>
</evidence>
<dbReference type="AlphaFoldDB" id="A0A2P2KJH5"/>
<organism evidence="2">
    <name type="scientific">Rhizophora mucronata</name>
    <name type="common">Asiatic mangrove</name>
    <dbReference type="NCBI Taxonomy" id="61149"/>
    <lineage>
        <taxon>Eukaryota</taxon>
        <taxon>Viridiplantae</taxon>
        <taxon>Streptophyta</taxon>
        <taxon>Embryophyta</taxon>
        <taxon>Tracheophyta</taxon>
        <taxon>Spermatophyta</taxon>
        <taxon>Magnoliopsida</taxon>
        <taxon>eudicotyledons</taxon>
        <taxon>Gunneridae</taxon>
        <taxon>Pentapetalae</taxon>
        <taxon>rosids</taxon>
        <taxon>fabids</taxon>
        <taxon>Malpighiales</taxon>
        <taxon>Rhizophoraceae</taxon>
        <taxon>Rhizophora</taxon>
    </lineage>
</organism>
<keyword evidence="1" id="KW-1133">Transmembrane helix</keyword>
<protein>
    <submittedName>
        <fullName evidence="2">Uncharacterized protein</fullName>
    </submittedName>
</protein>
<dbReference type="EMBL" id="GGEC01025377">
    <property type="protein sequence ID" value="MBX05861.1"/>
    <property type="molecule type" value="Transcribed_RNA"/>
</dbReference>
<proteinExistence type="predicted"/>
<keyword evidence="1" id="KW-0812">Transmembrane</keyword>
<name>A0A2P2KJH5_RHIMU</name>
<accession>A0A2P2KJH5</accession>
<evidence type="ECO:0000313" key="2">
    <source>
        <dbReference type="EMBL" id="MBX05861.1"/>
    </source>
</evidence>
<reference evidence="2" key="1">
    <citation type="submission" date="2018-02" db="EMBL/GenBank/DDBJ databases">
        <title>Rhizophora mucronata_Transcriptome.</title>
        <authorList>
            <person name="Meera S.P."/>
            <person name="Sreeshan A."/>
            <person name="Augustine A."/>
        </authorList>
    </citation>
    <scope>NUCLEOTIDE SEQUENCE</scope>
    <source>
        <tissue evidence="2">Leaf</tissue>
    </source>
</reference>
<feature type="transmembrane region" description="Helical" evidence="1">
    <location>
        <begin position="12"/>
        <end position="34"/>
    </location>
</feature>
<keyword evidence="1" id="KW-0472">Membrane</keyword>
<sequence>MHHSSFYFIAKFYKLLSGTGTVGATGHVCCGWWFSVMPILVRFHQVMLIQF</sequence>